<protein>
    <submittedName>
        <fullName evidence="1">Uncharacterized protein</fullName>
    </submittedName>
</protein>
<proteinExistence type="predicted"/>
<name>A0A7W7H2I9_9ACTN</name>
<dbReference type="EMBL" id="JACHNB010000001">
    <property type="protein sequence ID" value="MBB4742813.1"/>
    <property type="molecule type" value="Genomic_DNA"/>
</dbReference>
<keyword evidence="2" id="KW-1185">Reference proteome</keyword>
<evidence type="ECO:0000313" key="2">
    <source>
        <dbReference type="Proteomes" id="UP000546162"/>
    </source>
</evidence>
<comment type="caution">
    <text evidence="1">The sequence shown here is derived from an EMBL/GenBank/DDBJ whole genome shotgun (WGS) entry which is preliminary data.</text>
</comment>
<sequence length="45" mass="5042">MRWWIRRREQLLFAATTIVMLAGLGLAAAGARANAGRFWPGRTAR</sequence>
<gene>
    <name evidence="1" type="ORF">BJY16_006272</name>
</gene>
<evidence type="ECO:0000313" key="1">
    <source>
        <dbReference type="EMBL" id="MBB4742813.1"/>
    </source>
</evidence>
<reference evidence="1 2" key="1">
    <citation type="submission" date="2020-08" db="EMBL/GenBank/DDBJ databases">
        <title>Sequencing the genomes of 1000 actinobacteria strains.</title>
        <authorList>
            <person name="Klenk H.-P."/>
        </authorList>
    </citation>
    <scope>NUCLEOTIDE SEQUENCE [LARGE SCALE GENOMIC DNA]</scope>
    <source>
        <strain evidence="1 2">DSM 45809</strain>
    </source>
</reference>
<dbReference type="RefSeq" id="WP_185043129.1">
    <property type="nucleotide sequence ID" value="NZ_BAABFG010000005.1"/>
</dbReference>
<dbReference type="AlphaFoldDB" id="A0A7W7H2I9"/>
<dbReference type="Proteomes" id="UP000546162">
    <property type="component" value="Unassembled WGS sequence"/>
</dbReference>
<organism evidence="1 2">
    <name type="scientific">Actinoplanes octamycinicus</name>
    <dbReference type="NCBI Taxonomy" id="135948"/>
    <lineage>
        <taxon>Bacteria</taxon>
        <taxon>Bacillati</taxon>
        <taxon>Actinomycetota</taxon>
        <taxon>Actinomycetes</taxon>
        <taxon>Micromonosporales</taxon>
        <taxon>Micromonosporaceae</taxon>
        <taxon>Actinoplanes</taxon>
    </lineage>
</organism>
<accession>A0A7W7H2I9</accession>